<gene>
    <name evidence="2" type="ORF">M9458_019135</name>
</gene>
<reference evidence="2 3" key="1">
    <citation type="submission" date="2024-05" db="EMBL/GenBank/DDBJ databases">
        <title>Genome sequencing and assembly of Indian major carp, Cirrhinus mrigala (Hamilton, 1822).</title>
        <authorList>
            <person name="Mohindra V."/>
            <person name="Chowdhury L.M."/>
            <person name="Lal K."/>
            <person name="Jena J.K."/>
        </authorList>
    </citation>
    <scope>NUCLEOTIDE SEQUENCE [LARGE SCALE GENOMIC DNA]</scope>
    <source>
        <strain evidence="2">CM1030</strain>
        <tissue evidence="2">Blood</tissue>
    </source>
</reference>
<dbReference type="Proteomes" id="UP001529510">
    <property type="component" value="Unassembled WGS sequence"/>
</dbReference>
<accession>A0ABD0QNZ6</accession>
<keyword evidence="3" id="KW-1185">Reference proteome</keyword>
<organism evidence="2 3">
    <name type="scientific">Cirrhinus mrigala</name>
    <name type="common">Mrigala</name>
    <dbReference type="NCBI Taxonomy" id="683832"/>
    <lineage>
        <taxon>Eukaryota</taxon>
        <taxon>Metazoa</taxon>
        <taxon>Chordata</taxon>
        <taxon>Craniata</taxon>
        <taxon>Vertebrata</taxon>
        <taxon>Euteleostomi</taxon>
        <taxon>Actinopterygii</taxon>
        <taxon>Neopterygii</taxon>
        <taxon>Teleostei</taxon>
        <taxon>Ostariophysi</taxon>
        <taxon>Cypriniformes</taxon>
        <taxon>Cyprinidae</taxon>
        <taxon>Labeoninae</taxon>
        <taxon>Labeonini</taxon>
        <taxon>Cirrhinus</taxon>
    </lineage>
</organism>
<dbReference type="EMBL" id="JAMKFB020000008">
    <property type="protein sequence ID" value="KAL0187465.1"/>
    <property type="molecule type" value="Genomic_DNA"/>
</dbReference>
<protein>
    <recommendedName>
        <fullName evidence="4">Histone-lysine N-methyltransferase PRDM6</fullName>
    </recommendedName>
</protein>
<proteinExistence type="predicted"/>
<evidence type="ECO:0000313" key="3">
    <source>
        <dbReference type="Proteomes" id="UP001529510"/>
    </source>
</evidence>
<feature type="compositionally biased region" description="Basic residues" evidence="1">
    <location>
        <begin position="10"/>
        <end position="19"/>
    </location>
</feature>
<evidence type="ECO:0008006" key="4">
    <source>
        <dbReference type="Google" id="ProtNLM"/>
    </source>
</evidence>
<sequence length="175" mass="19155">QRLFSGEHMKVHHHPHRHPSSVLLLQSDMLKPGEPSGSAFLKVDPTYIQHWQQLFPQNNALKAASLPPPVPLENLRLQRPNLISCTSSSSSSSSSTASPACQLALFGQTLSSDSTSGGSGGSAQAKELCLSSNFKNDKGSRLKLSSEELDYYLYGQQRMEIIPLNNHNGDLNNRM</sequence>
<feature type="region of interest" description="Disordered" evidence="1">
    <location>
        <begin position="1"/>
        <end position="20"/>
    </location>
</feature>
<feature type="non-terminal residue" evidence="2">
    <location>
        <position position="1"/>
    </location>
</feature>
<evidence type="ECO:0000256" key="1">
    <source>
        <dbReference type="SAM" id="MobiDB-lite"/>
    </source>
</evidence>
<dbReference type="AlphaFoldDB" id="A0ABD0QNZ6"/>
<name>A0ABD0QNZ6_CIRMR</name>
<comment type="caution">
    <text evidence="2">The sequence shown here is derived from an EMBL/GenBank/DDBJ whole genome shotgun (WGS) entry which is preliminary data.</text>
</comment>
<evidence type="ECO:0000313" key="2">
    <source>
        <dbReference type="EMBL" id="KAL0187465.1"/>
    </source>
</evidence>